<evidence type="ECO:0000256" key="2">
    <source>
        <dbReference type="ARBA" id="ARBA00005582"/>
    </source>
</evidence>
<evidence type="ECO:0000256" key="6">
    <source>
        <dbReference type="SAM" id="MobiDB-lite"/>
    </source>
</evidence>
<evidence type="ECO:0000256" key="1">
    <source>
        <dbReference type="ARBA" id="ARBA00001946"/>
    </source>
</evidence>
<reference evidence="8 9" key="1">
    <citation type="submission" date="2018-06" db="EMBL/GenBank/DDBJ databases">
        <title>Whole genome sequencing of Candida tropicalis (genome annotated by CSBL at Korea University).</title>
        <authorList>
            <person name="Ahn J."/>
        </authorList>
    </citation>
    <scope>NUCLEOTIDE SEQUENCE [LARGE SCALE GENOMIC DNA]</scope>
    <source>
        <strain evidence="8 9">ATCC 20962</strain>
    </source>
</reference>
<dbReference type="GO" id="GO:0016818">
    <property type="term" value="F:hydrolase activity, acting on acid anhydrides, in phosphorus-containing anhydrides"/>
    <property type="evidence" value="ECO:0007669"/>
    <property type="project" value="TreeGrafter"/>
</dbReference>
<dbReference type="PANTHER" id="PTHR43758:SF2">
    <property type="entry name" value="OXIDIZED PURINE NUCLEOSIDE TRIPHOSPHATE HYDROLASE"/>
    <property type="match status" value="1"/>
</dbReference>
<dbReference type="AlphaFoldDB" id="A0A367Y4I3"/>
<keyword evidence="4" id="KW-0378">Hydrolase</keyword>
<name>A0A367Y4I3_9ASCO</name>
<comment type="cofactor">
    <cofactor evidence="1">
        <name>Mg(2+)</name>
        <dbReference type="ChEBI" id="CHEBI:18420"/>
    </cofactor>
</comment>
<feature type="compositionally biased region" description="Basic and acidic residues" evidence="6">
    <location>
        <begin position="197"/>
        <end position="207"/>
    </location>
</feature>
<dbReference type="GO" id="GO:0005737">
    <property type="term" value="C:cytoplasm"/>
    <property type="evidence" value="ECO:0007669"/>
    <property type="project" value="TreeGrafter"/>
</dbReference>
<evidence type="ECO:0000313" key="9">
    <source>
        <dbReference type="Proteomes" id="UP000253472"/>
    </source>
</evidence>
<accession>A0A367Y4I3</accession>
<dbReference type="Pfam" id="PF00293">
    <property type="entry name" value="NUDIX"/>
    <property type="match status" value="1"/>
</dbReference>
<evidence type="ECO:0000256" key="5">
    <source>
        <dbReference type="ARBA" id="ARBA00022842"/>
    </source>
</evidence>
<comment type="similarity">
    <text evidence="2">Belongs to the Nudix hydrolase family.</text>
</comment>
<proteinExistence type="inferred from homology"/>
<dbReference type="EMBL" id="QLNQ01000026">
    <property type="protein sequence ID" value="RCK60796.1"/>
    <property type="molecule type" value="Genomic_DNA"/>
</dbReference>
<protein>
    <recommendedName>
        <fullName evidence="7">Nudix hydrolase domain-containing protein</fullName>
    </recommendedName>
</protein>
<dbReference type="InterPro" id="IPR000086">
    <property type="entry name" value="NUDIX_hydrolase_dom"/>
</dbReference>
<dbReference type="Proteomes" id="UP000253472">
    <property type="component" value="Unassembled WGS sequence"/>
</dbReference>
<evidence type="ECO:0000256" key="4">
    <source>
        <dbReference type="ARBA" id="ARBA00022801"/>
    </source>
</evidence>
<keyword evidence="9" id="KW-1185">Reference proteome</keyword>
<organism evidence="8 9">
    <name type="scientific">Candida viswanathii</name>
    <dbReference type="NCBI Taxonomy" id="5486"/>
    <lineage>
        <taxon>Eukaryota</taxon>
        <taxon>Fungi</taxon>
        <taxon>Dikarya</taxon>
        <taxon>Ascomycota</taxon>
        <taxon>Saccharomycotina</taxon>
        <taxon>Pichiomycetes</taxon>
        <taxon>Debaryomycetaceae</taxon>
        <taxon>Candida/Lodderomyces clade</taxon>
        <taxon>Candida</taxon>
    </lineage>
</organism>
<evidence type="ECO:0000313" key="8">
    <source>
        <dbReference type="EMBL" id="RCK60796.1"/>
    </source>
</evidence>
<comment type="caution">
    <text evidence="8">The sequence shown here is derived from an EMBL/GenBank/DDBJ whole genome shotgun (WGS) entry which is preliminary data.</text>
</comment>
<feature type="region of interest" description="Disordered" evidence="6">
    <location>
        <begin position="185"/>
        <end position="207"/>
    </location>
</feature>
<dbReference type="GO" id="GO:0046872">
    <property type="term" value="F:metal ion binding"/>
    <property type="evidence" value="ECO:0007669"/>
    <property type="project" value="UniProtKB-KW"/>
</dbReference>
<dbReference type="PANTHER" id="PTHR43758">
    <property type="entry name" value="7,8-DIHYDRO-8-OXOGUANINE TRIPHOSPHATASE"/>
    <property type="match status" value="1"/>
</dbReference>
<dbReference type="PROSITE" id="PS51462">
    <property type="entry name" value="NUDIX"/>
    <property type="match status" value="1"/>
</dbReference>
<sequence>MPKDFQVSYTLGFIRCEDNNKVLLLNRNKPPWMGLYNGVGGKIQPNETPLDCMIREANEETGLSLTHFTNRGVLTWEVNYSEKVTPQQPRTGGLYLFTADISLSQYENYRTPLVYNDEGILDWKDWEWIMHPNNLGVVDNVKVILQYIFQSKEQDLFMVKYNDYNLISCVHYPDSNPLCKKITETKEKKTATTTTEKNGEKHSDKAL</sequence>
<gene>
    <name evidence="8" type="ORF">Cantr_08290</name>
</gene>
<dbReference type="Gene3D" id="3.90.79.10">
    <property type="entry name" value="Nucleoside Triphosphate Pyrophosphohydrolase"/>
    <property type="match status" value="1"/>
</dbReference>
<evidence type="ECO:0000259" key="7">
    <source>
        <dbReference type="PROSITE" id="PS51462"/>
    </source>
</evidence>
<dbReference type="InterPro" id="IPR015797">
    <property type="entry name" value="NUDIX_hydrolase-like_dom_sf"/>
</dbReference>
<dbReference type="SUPFAM" id="SSF55811">
    <property type="entry name" value="Nudix"/>
    <property type="match status" value="1"/>
</dbReference>
<dbReference type="InterPro" id="IPR020084">
    <property type="entry name" value="NUDIX_hydrolase_CS"/>
</dbReference>
<dbReference type="PROSITE" id="PS00893">
    <property type="entry name" value="NUDIX_BOX"/>
    <property type="match status" value="1"/>
</dbReference>
<dbReference type="STRING" id="5486.A0A367Y4I3"/>
<dbReference type="OrthoDB" id="447842at2759"/>
<feature type="domain" description="Nudix hydrolase" evidence="7">
    <location>
        <begin position="3"/>
        <end position="150"/>
    </location>
</feature>
<keyword evidence="5" id="KW-0460">Magnesium</keyword>
<keyword evidence="3" id="KW-0479">Metal-binding</keyword>
<dbReference type="CDD" id="cd18886">
    <property type="entry name" value="NUDIX_MutT_Nudt1"/>
    <property type="match status" value="1"/>
</dbReference>
<evidence type="ECO:0000256" key="3">
    <source>
        <dbReference type="ARBA" id="ARBA00022723"/>
    </source>
</evidence>